<dbReference type="Pfam" id="PF20507">
    <property type="entry name" value="DUF6733"/>
    <property type="match status" value="1"/>
</dbReference>
<evidence type="ECO:0000313" key="3">
    <source>
        <dbReference type="Proteomes" id="UP001589797"/>
    </source>
</evidence>
<evidence type="ECO:0000256" key="1">
    <source>
        <dbReference type="SAM" id="SignalP"/>
    </source>
</evidence>
<reference evidence="2 3" key="1">
    <citation type="submission" date="2024-09" db="EMBL/GenBank/DDBJ databases">
        <authorList>
            <person name="Sun Q."/>
            <person name="Mori K."/>
        </authorList>
    </citation>
    <scope>NUCLEOTIDE SEQUENCE [LARGE SCALE GENOMIC DNA]</scope>
    <source>
        <strain evidence="2 3">CCM 7650</strain>
    </source>
</reference>
<accession>A0ABV6FPI6</accession>
<organism evidence="2 3">
    <name type="scientific">Fontibacter flavus</name>
    <dbReference type="NCBI Taxonomy" id="654838"/>
    <lineage>
        <taxon>Bacteria</taxon>
        <taxon>Pseudomonadati</taxon>
        <taxon>Bacteroidota</taxon>
        <taxon>Cytophagia</taxon>
        <taxon>Cytophagales</taxon>
        <taxon>Cyclobacteriaceae</taxon>
        <taxon>Fontibacter</taxon>
    </lineage>
</organism>
<gene>
    <name evidence="2" type="ORF">ACFFIP_02580</name>
</gene>
<dbReference type="RefSeq" id="WP_382385994.1">
    <property type="nucleotide sequence ID" value="NZ_JBHLWI010000004.1"/>
</dbReference>
<proteinExistence type="predicted"/>
<feature type="signal peptide" evidence="1">
    <location>
        <begin position="1"/>
        <end position="29"/>
    </location>
</feature>
<keyword evidence="1" id="KW-0732">Signal</keyword>
<evidence type="ECO:0000313" key="2">
    <source>
        <dbReference type="EMBL" id="MFC0261552.1"/>
    </source>
</evidence>
<dbReference type="Proteomes" id="UP001589797">
    <property type="component" value="Unassembled WGS sequence"/>
</dbReference>
<keyword evidence="3" id="KW-1185">Reference proteome</keyword>
<dbReference type="InterPro" id="IPR046620">
    <property type="entry name" value="DUF6733"/>
</dbReference>
<name>A0ABV6FPI6_9BACT</name>
<feature type="chain" id="PRO_5046987942" evidence="1">
    <location>
        <begin position="30"/>
        <end position="251"/>
    </location>
</feature>
<comment type="caution">
    <text evidence="2">The sequence shown here is derived from an EMBL/GenBank/DDBJ whole genome shotgun (WGS) entry which is preliminary data.</text>
</comment>
<sequence>MKNKFTKLGYGLMLTGLLSLSSMTTKVWAQEENKFSMDVTLNSDVFFGFYPFFAGSYSISPKTSFTFYGILWSGGTGASWGNWTEFGIGISREVSEGVTVSPQIGLLNGSLTSGLGTPVLGEGIVPNLTIGVDKEKLESEIYVGYYYGLNHGNATTLNFLHYWANGGIKLSPMFSAGLHLEQLRFTGGSETEPDAAYDYYLALGPYVQFADPKGGAFARFTSGADLRNQANVDKSEYRQPSFFKLTVGYSF</sequence>
<dbReference type="EMBL" id="JBHLWI010000004">
    <property type="protein sequence ID" value="MFC0261552.1"/>
    <property type="molecule type" value="Genomic_DNA"/>
</dbReference>
<protein>
    <submittedName>
        <fullName evidence="2">DUF6733 family protein</fullName>
    </submittedName>
</protein>